<evidence type="ECO:0000313" key="1">
    <source>
        <dbReference type="EMBL" id="KAJ4445989.1"/>
    </source>
</evidence>
<gene>
    <name evidence="1" type="ORF">ANN_12675</name>
</gene>
<dbReference type="Proteomes" id="UP001148838">
    <property type="component" value="Unassembled WGS sequence"/>
</dbReference>
<proteinExistence type="predicted"/>
<protein>
    <submittedName>
        <fullName evidence="1">Uncharacterized protein</fullName>
    </submittedName>
</protein>
<organism evidence="1 2">
    <name type="scientific">Periplaneta americana</name>
    <name type="common">American cockroach</name>
    <name type="synonym">Blatta americana</name>
    <dbReference type="NCBI Taxonomy" id="6978"/>
    <lineage>
        <taxon>Eukaryota</taxon>
        <taxon>Metazoa</taxon>
        <taxon>Ecdysozoa</taxon>
        <taxon>Arthropoda</taxon>
        <taxon>Hexapoda</taxon>
        <taxon>Insecta</taxon>
        <taxon>Pterygota</taxon>
        <taxon>Neoptera</taxon>
        <taxon>Polyneoptera</taxon>
        <taxon>Dictyoptera</taxon>
        <taxon>Blattodea</taxon>
        <taxon>Blattoidea</taxon>
        <taxon>Blattidae</taxon>
        <taxon>Blattinae</taxon>
        <taxon>Periplaneta</taxon>
    </lineage>
</organism>
<evidence type="ECO:0000313" key="2">
    <source>
        <dbReference type="Proteomes" id="UP001148838"/>
    </source>
</evidence>
<name>A0ABQ8TH85_PERAM</name>
<sequence>MNLREVGYDREWINLAQDRDRWRAYVRAAMNLLISRRLAKGAEWKESNSQSMGLLKYKWFEKQIMAQLPTNIRHEKRYKMRRSPPIEDYKALYRFNKENVKSLASHFLGETHETRRCSDDGTENENILAKIVECGTQPPTRLIITRILDKLEVEGTVQDMLKERCGRKRSSTDKESIDEVMQAFA</sequence>
<comment type="caution">
    <text evidence="1">The sequence shown here is derived from an EMBL/GenBank/DDBJ whole genome shotgun (WGS) entry which is preliminary data.</text>
</comment>
<keyword evidence="2" id="KW-1185">Reference proteome</keyword>
<dbReference type="EMBL" id="JAJSOF020000009">
    <property type="protein sequence ID" value="KAJ4445989.1"/>
    <property type="molecule type" value="Genomic_DNA"/>
</dbReference>
<reference evidence="1 2" key="1">
    <citation type="journal article" date="2022" name="Allergy">
        <title>Genome assembly and annotation of Periplaneta americana reveal a comprehensive cockroach allergen profile.</title>
        <authorList>
            <person name="Wang L."/>
            <person name="Xiong Q."/>
            <person name="Saelim N."/>
            <person name="Wang L."/>
            <person name="Nong W."/>
            <person name="Wan A.T."/>
            <person name="Shi M."/>
            <person name="Liu X."/>
            <person name="Cao Q."/>
            <person name="Hui J.H.L."/>
            <person name="Sookrung N."/>
            <person name="Leung T.F."/>
            <person name="Tungtrongchitr A."/>
            <person name="Tsui S.K.W."/>
        </authorList>
    </citation>
    <scope>NUCLEOTIDE SEQUENCE [LARGE SCALE GENOMIC DNA]</scope>
    <source>
        <strain evidence="1">PWHHKU_190912</strain>
    </source>
</reference>
<accession>A0ABQ8TH85</accession>